<evidence type="ECO:0000313" key="5">
    <source>
        <dbReference type="Proteomes" id="UP001589833"/>
    </source>
</evidence>
<proteinExistence type="predicted"/>
<keyword evidence="5" id="KW-1185">Reference proteome</keyword>
<dbReference type="RefSeq" id="WP_273845715.1">
    <property type="nucleotide sequence ID" value="NZ_JAQQWT010000014.1"/>
</dbReference>
<dbReference type="Gene3D" id="1.20.120.20">
    <property type="entry name" value="Apolipoprotein"/>
    <property type="match status" value="1"/>
</dbReference>
<feature type="transmembrane region" description="Helical" evidence="2">
    <location>
        <begin position="375"/>
        <end position="400"/>
    </location>
</feature>
<accession>A0ABV6NHF3</accession>
<gene>
    <name evidence="4" type="ORF">ACFFH4_11580</name>
</gene>
<dbReference type="EMBL" id="JBHLTR010000016">
    <property type="protein sequence ID" value="MFC0559687.1"/>
    <property type="molecule type" value="Genomic_DNA"/>
</dbReference>
<comment type="caution">
    <text evidence="4">The sequence shown here is derived from an EMBL/GenBank/DDBJ whole genome shotgun (WGS) entry which is preliminary data.</text>
</comment>
<keyword evidence="1" id="KW-1188">Viral release from host cell</keyword>
<evidence type="ECO:0000256" key="2">
    <source>
        <dbReference type="SAM" id="Phobius"/>
    </source>
</evidence>
<evidence type="ECO:0000313" key="4">
    <source>
        <dbReference type="EMBL" id="MFC0559687.1"/>
    </source>
</evidence>
<protein>
    <submittedName>
        <fullName evidence="4">Phage tail tape measure protein</fullName>
    </submittedName>
</protein>
<reference evidence="4 5" key="1">
    <citation type="submission" date="2024-09" db="EMBL/GenBank/DDBJ databases">
        <authorList>
            <person name="Sun Q."/>
            <person name="Mori K."/>
        </authorList>
    </citation>
    <scope>NUCLEOTIDE SEQUENCE [LARGE SCALE GENOMIC DNA]</scope>
    <source>
        <strain evidence="4 5">NCAIM B.02301</strain>
    </source>
</reference>
<dbReference type="PANTHER" id="PTHR37813:SF1">
    <property type="entry name" value="FELS-2 PROPHAGE PROTEIN"/>
    <property type="match status" value="1"/>
</dbReference>
<feature type="transmembrane region" description="Helical" evidence="2">
    <location>
        <begin position="495"/>
        <end position="518"/>
    </location>
</feature>
<keyword evidence="2" id="KW-1133">Transmembrane helix</keyword>
<dbReference type="InterPro" id="IPR010090">
    <property type="entry name" value="Phage_tape_meas"/>
</dbReference>
<dbReference type="Proteomes" id="UP001589833">
    <property type="component" value="Unassembled WGS sequence"/>
</dbReference>
<sequence length="744" mass="78401">MALIVKIGANLSNFDKQMKKLTKDVNTVGSKLKDVGGKLTAGVTLPLVAIAGASIKTGMEFEKSMSKVAAISGGTASEMEILEKKAREMGSSTQFSASETAEAFGFMAMAGWKTEEMLGGIGGVMALAAASGEDLATVSDIMTDSLTAFGMSAQDSGKFADILAAASSNANTNVGLLGESFKYVAPVAGALGYSVDDTTKALSLMANSGIKGSQAGTALRTMMTNLASPTKAMKDAMDDLGISLTNSDGSMKTLDEVMHDLRGSFDGLDESQQASYASTIFGKEAMSGALAIINASEDDYNKLSDAIDNSEGSAQEMADTMNDNLAGRLKEMQSALQEMGLVIYERLQPALEKVVEVVKSLADRFNSLSPRTQTLIIALAAIAAAIGPILMVVGIMIILFGKLSAACAILGISMAAAFWWVLAIIAAFAAIVAVVVYWEEIKTFFINLWDKLKQLFFSSVEYLRGVIQSLHEKAKPIIDAIGTAFSKGWNFIKQVTMAVFSFILSYYKAIWSAIWYFIEPIVTKITNVISKRWNKAKETTSNVLSAMRITVSNIFQSIKTTAQTMWNSLVSVISKPVESISSKVSSAFSGMKETALGAWEGLKSGMKTAINGIIKLVNKFIGGFNTPAKLLNKLPGVDAPIIPNIPMLATGGNVTGSGAFIAGEAGAELVQKSGSSVKVTPLSSQEKSGGIGGALGGRSNGGSTSITIPLIVAGREIARAVVGDLDTELFNKRRVSSKAKGAFR</sequence>
<dbReference type="PANTHER" id="PTHR37813">
    <property type="entry name" value="FELS-2 PROPHAGE PROTEIN"/>
    <property type="match status" value="1"/>
</dbReference>
<dbReference type="NCBIfam" id="TIGR01760">
    <property type="entry name" value="tape_meas_TP901"/>
    <property type="match status" value="1"/>
</dbReference>
<keyword evidence="2" id="KW-0812">Transmembrane</keyword>
<evidence type="ECO:0000256" key="1">
    <source>
        <dbReference type="ARBA" id="ARBA00022612"/>
    </source>
</evidence>
<dbReference type="Pfam" id="PF10145">
    <property type="entry name" value="PhageMin_Tail"/>
    <property type="match status" value="1"/>
</dbReference>
<organism evidence="4 5">
    <name type="scientific">Halalkalibacter alkalisediminis</name>
    <dbReference type="NCBI Taxonomy" id="935616"/>
    <lineage>
        <taxon>Bacteria</taxon>
        <taxon>Bacillati</taxon>
        <taxon>Bacillota</taxon>
        <taxon>Bacilli</taxon>
        <taxon>Bacillales</taxon>
        <taxon>Bacillaceae</taxon>
        <taxon>Halalkalibacter</taxon>
    </lineage>
</organism>
<name>A0ABV6NHF3_9BACI</name>
<feature type="domain" description="Phage tail tape measure protein" evidence="3">
    <location>
        <begin position="83"/>
        <end position="282"/>
    </location>
</feature>
<keyword evidence="2" id="KW-0472">Membrane</keyword>
<feature type="transmembrane region" description="Helical" evidence="2">
    <location>
        <begin position="407"/>
        <end position="438"/>
    </location>
</feature>
<evidence type="ECO:0000259" key="3">
    <source>
        <dbReference type="Pfam" id="PF10145"/>
    </source>
</evidence>